<feature type="compositionally biased region" description="Polar residues" evidence="1">
    <location>
        <begin position="186"/>
        <end position="200"/>
    </location>
</feature>
<evidence type="ECO:0000313" key="5">
    <source>
        <dbReference type="Proteomes" id="UP000000683"/>
    </source>
</evidence>
<keyword evidence="5" id="KW-1185">Reference proteome</keyword>
<reference evidence="4 5" key="1">
    <citation type="journal article" date="2011" name="J. Bacteriol.">
        <title>Complete genome sequence of the polycyclic aromatic hydrocarbon-degrading bacterium Alteromonas sp. strain SN2.</title>
        <authorList>
            <person name="Jin H.M."/>
            <person name="Jeong H."/>
            <person name="Moon E.J."/>
            <person name="Math R.K."/>
            <person name="Lee K."/>
            <person name="Kim H.J."/>
            <person name="Jeon C.O."/>
            <person name="Oh T.K."/>
            <person name="Kim J.F."/>
        </authorList>
    </citation>
    <scope>NUCLEOTIDE SEQUENCE [LARGE SCALE GENOMIC DNA]</scope>
    <source>
        <strain evidence="5">JCM 17741 / KACC 18427 / KCTC 11700BP / SN2</strain>
    </source>
</reference>
<feature type="region of interest" description="Disordered" evidence="1">
    <location>
        <begin position="235"/>
        <end position="273"/>
    </location>
</feature>
<dbReference type="Proteomes" id="UP000000683">
    <property type="component" value="Chromosome"/>
</dbReference>
<organism evidence="4 5">
    <name type="scientific">Alteromonas naphthalenivorans</name>
    <dbReference type="NCBI Taxonomy" id="715451"/>
    <lineage>
        <taxon>Bacteria</taxon>
        <taxon>Pseudomonadati</taxon>
        <taxon>Pseudomonadota</taxon>
        <taxon>Gammaproteobacteria</taxon>
        <taxon>Alteromonadales</taxon>
        <taxon>Alteromonadaceae</taxon>
        <taxon>Alteromonas/Salinimonas group</taxon>
        <taxon>Alteromonas</taxon>
    </lineage>
</organism>
<dbReference type="OrthoDB" id="5432325at2"/>
<feature type="compositionally biased region" description="Polar residues" evidence="1">
    <location>
        <begin position="237"/>
        <end position="258"/>
    </location>
</feature>
<feature type="region of interest" description="Disordered" evidence="1">
    <location>
        <begin position="211"/>
        <end position="230"/>
    </location>
</feature>
<name>F5ZED2_ALTNA</name>
<dbReference type="Pfam" id="PF11871">
    <property type="entry name" value="DUF3391"/>
    <property type="match status" value="1"/>
</dbReference>
<evidence type="ECO:0000259" key="3">
    <source>
        <dbReference type="Pfam" id="PF16537"/>
    </source>
</evidence>
<dbReference type="GO" id="GO:0015627">
    <property type="term" value="C:type II protein secretion system complex"/>
    <property type="evidence" value="ECO:0007669"/>
    <property type="project" value="InterPro"/>
</dbReference>
<gene>
    <name evidence="4" type="ordered locus">ambt_14025</name>
</gene>
<feature type="region of interest" description="Disordered" evidence="1">
    <location>
        <begin position="161"/>
        <end position="204"/>
    </location>
</feature>
<dbReference type="HOGENOM" id="CLU_663316_0_0_6"/>
<dbReference type="Pfam" id="PF16537">
    <property type="entry name" value="T2SSB"/>
    <property type="match status" value="1"/>
</dbReference>
<dbReference type="RefSeq" id="WP_013785253.1">
    <property type="nucleotide sequence ID" value="NC_015554.1"/>
</dbReference>
<evidence type="ECO:0000313" key="4">
    <source>
        <dbReference type="EMBL" id="AEF04323.1"/>
    </source>
</evidence>
<evidence type="ECO:0000259" key="2">
    <source>
        <dbReference type="Pfam" id="PF11871"/>
    </source>
</evidence>
<protein>
    <submittedName>
        <fullName evidence="4">General secretion pathway protein B</fullName>
    </submittedName>
</protein>
<dbReference type="InterPro" id="IPR032389">
    <property type="entry name" value="GspB_C"/>
</dbReference>
<dbReference type="InterPro" id="IPR021812">
    <property type="entry name" value="DUF3391"/>
</dbReference>
<feature type="domain" description="Type II secretion system protein GspB C-terminal" evidence="3">
    <location>
        <begin position="351"/>
        <end position="409"/>
    </location>
</feature>
<dbReference type="KEGG" id="alt:ambt_14025"/>
<dbReference type="eggNOG" id="COG3267">
    <property type="taxonomic scope" value="Bacteria"/>
</dbReference>
<feature type="compositionally biased region" description="Polar residues" evidence="1">
    <location>
        <begin position="211"/>
        <end position="229"/>
    </location>
</feature>
<accession>F5ZED2</accession>
<sequence>MSNILSISDLKPGMVIVRITQQNGPVKIRKSGLVSSDAMVEGLAEMGVQEIEIDPDQTVEIAPAATAGVGHRTQTQALLRGQHDTSAKFDKTLSDQFNRSLFLPTVQGLPSMWKVYGKELATYSAIVAGGLCLGFLIATRGEWWPAVTASVVESIRPEASNTTGISKQGSQALAQAPSQLPAPVNGQDSEQGAGQTSAPETTPLIVPNASEQVSTTSDNSPSENIASQEDGSDRIAQASNTNPNSQSLPSYARTGSQARTEDQTRSGNQNDADDTFDLAAAEEEGRVLNSQGNQGDNKIEVSPELLARFNQAVAALDTQAENNDFEPETKVTVRDNIQRVDQLPVRLLTRLPSMNFSAHMYASRPDDRWVRVNGIQMSEGDWIDDKVQIVNIEAQQVVLGFEEELFTMAALTDW</sequence>
<feature type="domain" description="DUF3391" evidence="2">
    <location>
        <begin position="6"/>
        <end position="63"/>
    </location>
</feature>
<feature type="compositionally biased region" description="Low complexity" evidence="1">
    <location>
        <begin position="170"/>
        <end position="183"/>
    </location>
</feature>
<proteinExistence type="predicted"/>
<dbReference type="EMBL" id="CP002339">
    <property type="protein sequence ID" value="AEF04323.1"/>
    <property type="molecule type" value="Genomic_DNA"/>
</dbReference>
<evidence type="ECO:0000256" key="1">
    <source>
        <dbReference type="SAM" id="MobiDB-lite"/>
    </source>
</evidence>
<dbReference type="AlphaFoldDB" id="F5ZED2"/>